<dbReference type="Proteomes" id="UP000075230">
    <property type="component" value="Unassembled WGS sequence"/>
</dbReference>
<name>A0A146F5E5_ASPKA</name>
<evidence type="ECO:0000313" key="1">
    <source>
        <dbReference type="EMBL" id="GAT21347.1"/>
    </source>
</evidence>
<proteinExistence type="predicted"/>
<evidence type="ECO:0000313" key="2">
    <source>
        <dbReference type="Proteomes" id="UP000075230"/>
    </source>
</evidence>
<protein>
    <submittedName>
        <fullName evidence="1">Sarcosine oxidase</fullName>
    </submittedName>
</protein>
<reference evidence="2" key="2">
    <citation type="submission" date="2016-02" db="EMBL/GenBank/DDBJ databases">
        <title>Genome sequencing of Aspergillus luchuensis NBRC 4314.</title>
        <authorList>
            <person name="Yamada O."/>
        </authorList>
    </citation>
    <scope>NUCLEOTIDE SEQUENCE [LARGE SCALE GENOMIC DNA]</scope>
    <source>
        <strain evidence="2">RIB 2604</strain>
    </source>
</reference>
<dbReference type="AlphaFoldDB" id="A0A146F5E5"/>
<sequence length="65" mass="7338">MTHTLCGLGTLQRKLAGMSAFHTIKRFRKDEDLFTNSLLYIAIPMFFIQDDSGPFDNLNEIASVS</sequence>
<reference evidence="1 2" key="1">
    <citation type="journal article" date="2016" name="DNA Res.">
        <title>Genome sequence of Aspergillus luchuensis NBRC 4314.</title>
        <authorList>
            <person name="Yamada O."/>
            <person name="Machida M."/>
            <person name="Hosoyama A."/>
            <person name="Goto M."/>
            <person name="Takahashi T."/>
            <person name="Futagami T."/>
            <person name="Yamagata Y."/>
            <person name="Takeuchi M."/>
            <person name="Kobayashi T."/>
            <person name="Koike H."/>
            <person name="Abe K."/>
            <person name="Asai K."/>
            <person name="Arita M."/>
            <person name="Fujita N."/>
            <person name="Fukuda K."/>
            <person name="Higa K."/>
            <person name="Horikawa H."/>
            <person name="Ishikawa T."/>
            <person name="Jinno K."/>
            <person name="Kato Y."/>
            <person name="Kirimura K."/>
            <person name="Mizutani O."/>
            <person name="Nakasone K."/>
            <person name="Sano M."/>
            <person name="Shiraishi Y."/>
            <person name="Tsukahara M."/>
            <person name="Gomi K."/>
        </authorList>
    </citation>
    <scope>NUCLEOTIDE SEQUENCE [LARGE SCALE GENOMIC DNA]</scope>
    <source>
        <strain evidence="1 2">RIB 2604</strain>
    </source>
</reference>
<gene>
    <name evidence="1" type="ORF">RIB2604_01002360</name>
</gene>
<accession>A0A146F5E5</accession>
<organism evidence="1 2">
    <name type="scientific">Aspergillus kawachii</name>
    <name type="common">White koji mold</name>
    <name type="synonym">Aspergillus awamori var. kawachi</name>
    <dbReference type="NCBI Taxonomy" id="1069201"/>
    <lineage>
        <taxon>Eukaryota</taxon>
        <taxon>Fungi</taxon>
        <taxon>Dikarya</taxon>
        <taxon>Ascomycota</taxon>
        <taxon>Pezizomycotina</taxon>
        <taxon>Eurotiomycetes</taxon>
        <taxon>Eurotiomycetidae</taxon>
        <taxon>Eurotiales</taxon>
        <taxon>Aspergillaceae</taxon>
        <taxon>Aspergillus</taxon>
        <taxon>Aspergillus subgen. Circumdati</taxon>
    </lineage>
</organism>
<comment type="caution">
    <text evidence="1">The sequence shown here is derived from an EMBL/GenBank/DDBJ whole genome shotgun (WGS) entry which is preliminary data.</text>
</comment>
<dbReference type="EMBL" id="BCWF01000010">
    <property type="protein sequence ID" value="GAT21347.1"/>
    <property type="molecule type" value="Genomic_DNA"/>
</dbReference>